<dbReference type="EC" id="3.5.1.2" evidence="3 6"/>
<protein>
    <recommendedName>
        <fullName evidence="3 6">Glutaminase</fullName>
        <ecNumber evidence="3 6">3.5.1.2</ecNumber>
    </recommendedName>
</protein>
<organism evidence="10 11">
    <name type="scientific">Kytococcus aerolatus</name>
    <dbReference type="NCBI Taxonomy" id="592308"/>
    <lineage>
        <taxon>Bacteria</taxon>
        <taxon>Bacillati</taxon>
        <taxon>Actinomycetota</taxon>
        <taxon>Actinomycetes</taxon>
        <taxon>Micrococcales</taxon>
        <taxon>Kytococcaceae</taxon>
        <taxon>Kytococcus</taxon>
    </lineage>
</organism>
<dbReference type="PANTHER" id="PTHR12544">
    <property type="entry name" value="GLUTAMINASE"/>
    <property type="match status" value="1"/>
</dbReference>
<dbReference type="SMART" id="SM00100">
    <property type="entry name" value="cNMP"/>
    <property type="match status" value="1"/>
</dbReference>
<feature type="compositionally biased region" description="Polar residues" evidence="7">
    <location>
        <begin position="159"/>
        <end position="168"/>
    </location>
</feature>
<dbReference type="InterPro" id="IPR002645">
    <property type="entry name" value="STAS_dom"/>
</dbReference>
<evidence type="ECO:0000313" key="10">
    <source>
        <dbReference type="EMBL" id="SNC65117.1"/>
    </source>
</evidence>
<dbReference type="InterPro" id="IPR018490">
    <property type="entry name" value="cNMP-bd_dom_sf"/>
</dbReference>
<evidence type="ECO:0000256" key="6">
    <source>
        <dbReference type="HAMAP-Rule" id="MF_00313"/>
    </source>
</evidence>
<comment type="catalytic activity">
    <reaction evidence="5 6">
        <text>L-glutamine + H2O = L-glutamate + NH4(+)</text>
        <dbReference type="Rhea" id="RHEA:15889"/>
        <dbReference type="ChEBI" id="CHEBI:15377"/>
        <dbReference type="ChEBI" id="CHEBI:28938"/>
        <dbReference type="ChEBI" id="CHEBI:29985"/>
        <dbReference type="ChEBI" id="CHEBI:58359"/>
        <dbReference type="EC" id="3.5.1.2"/>
    </reaction>
</comment>
<dbReference type="PROSITE" id="PS50801">
    <property type="entry name" value="STAS"/>
    <property type="match status" value="1"/>
</dbReference>
<dbReference type="InterPro" id="IPR014710">
    <property type="entry name" value="RmlC-like_jellyroll"/>
</dbReference>
<dbReference type="InterPro" id="IPR012338">
    <property type="entry name" value="Beta-lactam/transpept-like"/>
</dbReference>
<dbReference type="GO" id="GO:0006537">
    <property type="term" value="P:glutamate biosynthetic process"/>
    <property type="evidence" value="ECO:0007669"/>
    <property type="project" value="TreeGrafter"/>
</dbReference>
<gene>
    <name evidence="6" type="primary">glsA</name>
    <name evidence="10" type="ORF">SAMN05445756_1253</name>
</gene>
<keyword evidence="11" id="KW-1185">Reference proteome</keyword>
<accession>A0A212TGD4</accession>
<dbReference type="Proteomes" id="UP000198122">
    <property type="component" value="Unassembled WGS sequence"/>
</dbReference>
<dbReference type="SUPFAM" id="SSF51206">
    <property type="entry name" value="cAMP-binding domain-like"/>
    <property type="match status" value="1"/>
</dbReference>
<keyword evidence="4 6" id="KW-0378">Hydrolase</keyword>
<comment type="similarity">
    <text evidence="1 6">Belongs to the glutaminase family.</text>
</comment>
<dbReference type="SUPFAM" id="SSF56601">
    <property type="entry name" value="beta-lactamase/transpeptidase-like"/>
    <property type="match status" value="2"/>
</dbReference>
<evidence type="ECO:0000313" key="11">
    <source>
        <dbReference type="Proteomes" id="UP000198122"/>
    </source>
</evidence>
<dbReference type="InterPro" id="IPR036513">
    <property type="entry name" value="STAS_dom_sf"/>
</dbReference>
<dbReference type="Pfam" id="PF00027">
    <property type="entry name" value="cNMP_binding"/>
    <property type="match status" value="1"/>
</dbReference>
<dbReference type="GO" id="GO:0006543">
    <property type="term" value="P:L-glutamine catabolic process"/>
    <property type="evidence" value="ECO:0007669"/>
    <property type="project" value="TreeGrafter"/>
</dbReference>
<dbReference type="GO" id="GO:0004359">
    <property type="term" value="F:glutaminase activity"/>
    <property type="evidence" value="ECO:0007669"/>
    <property type="project" value="UniProtKB-UniRule"/>
</dbReference>
<dbReference type="OrthoDB" id="9788822at2"/>
<dbReference type="Pfam" id="PF04960">
    <property type="entry name" value="Glutaminase"/>
    <property type="match status" value="2"/>
</dbReference>
<dbReference type="HAMAP" id="MF_00313">
    <property type="entry name" value="Glutaminase"/>
    <property type="match status" value="1"/>
</dbReference>
<evidence type="ECO:0000256" key="2">
    <source>
        <dbReference type="ARBA" id="ARBA00011881"/>
    </source>
</evidence>
<feature type="binding site" evidence="6">
    <location>
        <position position="226"/>
    </location>
    <ligand>
        <name>substrate</name>
    </ligand>
</feature>
<feature type="binding site" evidence="6">
    <location>
        <position position="250"/>
    </location>
    <ligand>
        <name>substrate</name>
    </ligand>
</feature>
<comment type="subunit">
    <text evidence="2 6">Homotetramer.</text>
</comment>
<feature type="domain" description="STAS" evidence="9">
    <location>
        <begin position="408"/>
        <end position="471"/>
    </location>
</feature>
<evidence type="ECO:0000256" key="3">
    <source>
        <dbReference type="ARBA" id="ARBA00012918"/>
    </source>
</evidence>
<feature type="region of interest" description="Disordered" evidence="7">
    <location>
        <begin position="484"/>
        <end position="503"/>
    </location>
</feature>
<evidence type="ECO:0000259" key="9">
    <source>
        <dbReference type="PROSITE" id="PS50801"/>
    </source>
</evidence>
<dbReference type="Gene3D" id="3.30.750.24">
    <property type="entry name" value="STAS domain"/>
    <property type="match status" value="1"/>
</dbReference>
<sequence length="682" mass="73306">MADPQHANPLDDLLARVHARFRDHADGETAAFVKALGTVDETDFGIALTTVDGHTYTHGQATTEFAIQSISKAFTYAVALADSGFEAVDAVIDVEPSGEAFNEISLQEGSGRPSNAMINAGAIAATSLVAGRSSNPYVEDGASLYTPDQGASSHDETTGRTSAATPTDGTRAATPTGGVSADAPTGPREGETRRERLRRAFSTMADRELTVNPEVLAFEREDGDRNLALAHLMRSFGLISEGPEAIADDYFAACSIDVTVTDLSMMATLLATGGIHPRTGRRLLDQAVVDRVLGVMTTCGMYDDAGEWIVRVGLPAKSGVGGGIIAVVPGQVGLAVYSPLLDQHGNSERGVLACEALSDALDLHLMRGARVRHAAVRSSYPVSDTPSGVRRAPAAERLLTEHGDRSRVVEIQGELGFGPAESVMRQLSRLTEVDAVVLDVRRVTEVTRFAREGLVRVAAEHADEGRLVVLVDDSGHVFTEDATERLTTRTTSPPDGSRRNQPGVIVRRQRRAAIEAVEDFLLSRHGDEDLRPETIEVSDAILMTALDPADVEQLEEIMRPRTHREGDVIIEEGQDFAGIHVVVTGSVQTTHADEDDEEHRVNVLGPGSSFGEFGLVGDHRHWLTVTALEEVETRVLDAAALARLEEDDPRLALRLWKAISADAYHRVQVQLAEITARASEAR</sequence>
<proteinExistence type="inferred from homology"/>
<evidence type="ECO:0000256" key="5">
    <source>
        <dbReference type="ARBA" id="ARBA00049534"/>
    </source>
</evidence>
<feature type="binding site" evidence="6">
    <location>
        <position position="302"/>
    </location>
    <ligand>
        <name>substrate</name>
    </ligand>
</feature>
<feature type="binding site" evidence="6">
    <location>
        <position position="69"/>
    </location>
    <ligand>
        <name>substrate</name>
    </ligand>
</feature>
<dbReference type="Gene3D" id="3.40.710.10">
    <property type="entry name" value="DD-peptidase/beta-lactamase superfamily"/>
    <property type="match status" value="1"/>
</dbReference>
<dbReference type="InterPro" id="IPR015868">
    <property type="entry name" value="Glutaminase"/>
</dbReference>
<dbReference type="PANTHER" id="PTHR12544:SF29">
    <property type="entry name" value="GLUTAMINASE"/>
    <property type="match status" value="1"/>
</dbReference>
<dbReference type="PROSITE" id="PS50042">
    <property type="entry name" value="CNMP_BINDING_3"/>
    <property type="match status" value="1"/>
</dbReference>
<feature type="binding site" evidence="6">
    <location>
        <position position="320"/>
    </location>
    <ligand>
        <name>substrate</name>
    </ligand>
</feature>
<name>A0A212TGD4_9MICO</name>
<dbReference type="InterPro" id="IPR000595">
    <property type="entry name" value="cNMP-bd_dom"/>
</dbReference>
<evidence type="ECO:0000256" key="7">
    <source>
        <dbReference type="SAM" id="MobiDB-lite"/>
    </source>
</evidence>
<reference evidence="10 11" key="1">
    <citation type="submission" date="2017-06" db="EMBL/GenBank/DDBJ databases">
        <authorList>
            <person name="Kim H.J."/>
            <person name="Triplett B.A."/>
        </authorList>
    </citation>
    <scope>NUCLEOTIDE SEQUENCE [LARGE SCALE GENOMIC DNA]</scope>
    <source>
        <strain evidence="10 11">DSM 22179</strain>
    </source>
</reference>
<evidence type="ECO:0000256" key="4">
    <source>
        <dbReference type="ARBA" id="ARBA00022801"/>
    </source>
</evidence>
<dbReference type="AlphaFoldDB" id="A0A212TGD4"/>
<feature type="binding site" evidence="6">
    <location>
        <position position="119"/>
    </location>
    <ligand>
        <name>substrate</name>
    </ligand>
</feature>
<dbReference type="EMBL" id="FYEZ01000001">
    <property type="protein sequence ID" value="SNC65117.1"/>
    <property type="molecule type" value="Genomic_DNA"/>
</dbReference>
<feature type="domain" description="Cyclic nucleotide-binding" evidence="8">
    <location>
        <begin position="542"/>
        <end position="644"/>
    </location>
</feature>
<evidence type="ECO:0000259" key="8">
    <source>
        <dbReference type="PROSITE" id="PS50042"/>
    </source>
</evidence>
<feature type="region of interest" description="Disordered" evidence="7">
    <location>
        <begin position="140"/>
        <end position="194"/>
    </location>
</feature>
<keyword evidence="6" id="KW-0007">Acetylation</keyword>
<evidence type="ECO:0000256" key="1">
    <source>
        <dbReference type="ARBA" id="ARBA00011076"/>
    </source>
</evidence>
<feature type="binding site" evidence="6">
    <location>
        <position position="219"/>
    </location>
    <ligand>
        <name>substrate</name>
    </ligand>
</feature>
<dbReference type="CDD" id="cd00038">
    <property type="entry name" value="CAP_ED"/>
    <property type="match status" value="1"/>
</dbReference>
<dbReference type="Gene3D" id="2.60.120.10">
    <property type="entry name" value="Jelly Rolls"/>
    <property type="match status" value="1"/>
</dbReference>
<dbReference type="RefSeq" id="WP_143469505.1">
    <property type="nucleotide sequence ID" value="NZ_FYEZ01000001.1"/>
</dbReference>